<dbReference type="InterPro" id="IPR003593">
    <property type="entry name" value="AAA+_ATPase"/>
</dbReference>
<evidence type="ECO:0000259" key="4">
    <source>
        <dbReference type="PROSITE" id="PS50893"/>
    </source>
</evidence>
<dbReference type="RefSeq" id="WP_217637437.1">
    <property type="nucleotide sequence ID" value="NZ_FNQN01000002.1"/>
</dbReference>
<dbReference type="GO" id="GO:0016887">
    <property type="term" value="F:ATP hydrolysis activity"/>
    <property type="evidence" value="ECO:0007669"/>
    <property type="project" value="InterPro"/>
</dbReference>
<dbReference type="InterPro" id="IPR017871">
    <property type="entry name" value="ABC_transporter-like_CS"/>
</dbReference>
<dbReference type="InterPro" id="IPR050166">
    <property type="entry name" value="ABC_transporter_ATP-bind"/>
</dbReference>
<gene>
    <name evidence="5" type="ORF">SAMN05660420_01042</name>
</gene>
<dbReference type="Gene3D" id="3.40.50.300">
    <property type="entry name" value="P-loop containing nucleotide triphosphate hydrolases"/>
    <property type="match status" value="1"/>
</dbReference>
<organism evidence="5 6">
    <name type="scientific">Desulfuromusa kysingii</name>
    <dbReference type="NCBI Taxonomy" id="37625"/>
    <lineage>
        <taxon>Bacteria</taxon>
        <taxon>Pseudomonadati</taxon>
        <taxon>Thermodesulfobacteriota</taxon>
        <taxon>Desulfuromonadia</taxon>
        <taxon>Desulfuromonadales</taxon>
        <taxon>Geopsychrobacteraceae</taxon>
        <taxon>Desulfuromusa</taxon>
    </lineage>
</organism>
<dbReference type="SUPFAM" id="SSF52540">
    <property type="entry name" value="P-loop containing nucleoside triphosphate hydrolases"/>
    <property type="match status" value="1"/>
</dbReference>
<evidence type="ECO:0000313" key="6">
    <source>
        <dbReference type="Proteomes" id="UP000199409"/>
    </source>
</evidence>
<dbReference type="PROSITE" id="PS00211">
    <property type="entry name" value="ABC_TRANSPORTER_1"/>
    <property type="match status" value="1"/>
</dbReference>
<feature type="domain" description="ABC transporter" evidence="4">
    <location>
        <begin position="3"/>
        <end position="228"/>
    </location>
</feature>
<dbReference type="PANTHER" id="PTHR42788">
    <property type="entry name" value="TAURINE IMPORT ATP-BINDING PROTEIN-RELATED"/>
    <property type="match status" value="1"/>
</dbReference>
<dbReference type="STRING" id="37625.SAMN05660420_01042"/>
<accession>A0A1H3XMS9</accession>
<keyword evidence="3 5" id="KW-0067">ATP-binding</keyword>
<keyword evidence="6" id="KW-1185">Reference proteome</keyword>
<dbReference type="CDD" id="cd03293">
    <property type="entry name" value="ABC_NrtD_SsuB_transporters"/>
    <property type="match status" value="1"/>
</dbReference>
<evidence type="ECO:0000256" key="3">
    <source>
        <dbReference type="ARBA" id="ARBA00022840"/>
    </source>
</evidence>
<dbReference type="PROSITE" id="PS50893">
    <property type="entry name" value="ABC_TRANSPORTER_2"/>
    <property type="match status" value="1"/>
</dbReference>
<dbReference type="GO" id="GO:0005524">
    <property type="term" value="F:ATP binding"/>
    <property type="evidence" value="ECO:0007669"/>
    <property type="project" value="UniProtKB-KW"/>
</dbReference>
<dbReference type="SMART" id="SM00382">
    <property type="entry name" value="AAA"/>
    <property type="match status" value="1"/>
</dbReference>
<proteinExistence type="predicted"/>
<evidence type="ECO:0000256" key="1">
    <source>
        <dbReference type="ARBA" id="ARBA00022448"/>
    </source>
</evidence>
<evidence type="ECO:0000313" key="5">
    <source>
        <dbReference type="EMBL" id="SEA00663.1"/>
    </source>
</evidence>
<dbReference type="InterPro" id="IPR027417">
    <property type="entry name" value="P-loop_NTPase"/>
</dbReference>
<evidence type="ECO:0000256" key="2">
    <source>
        <dbReference type="ARBA" id="ARBA00022741"/>
    </source>
</evidence>
<reference evidence="5 6" key="1">
    <citation type="submission" date="2016-10" db="EMBL/GenBank/DDBJ databases">
        <authorList>
            <person name="de Groot N.N."/>
        </authorList>
    </citation>
    <scope>NUCLEOTIDE SEQUENCE [LARGE SCALE GENOMIC DNA]</scope>
    <source>
        <strain evidence="5 6">DSM 7343</strain>
    </source>
</reference>
<keyword evidence="1" id="KW-0813">Transport</keyword>
<dbReference type="InterPro" id="IPR003439">
    <property type="entry name" value="ABC_transporter-like_ATP-bd"/>
</dbReference>
<name>A0A1H3XMS9_9BACT</name>
<dbReference type="PANTHER" id="PTHR42788:SF13">
    <property type="entry name" value="ALIPHATIC SULFONATES IMPORT ATP-BINDING PROTEIN SSUB"/>
    <property type="match status" value="1"/>
</dbReference>
<keyword evidence="2" id="KW-0547">Nucleotide-binding</keyword>
<dbReference type="Proteomes" id="UP000199409">
    <property type="component" value="Unassembled WGS sequence"/>
</dbReference>
<dbReference type="Pfam" id="PF00005">
    <property type="entry name" value="ABC_tran"/>
    <property type="match status" value="1"/>
</dbReference>
<dbReference type="EMBL" id="FNQN01000002">
    <property type="protein sequence ID" value="SEA00663.1"/>
    <property type="molecule type" value="Genomic_DNA"/>
</dbReference>
<protein>
    <submittedName>
        <fullName evidence="5">NitT/TauT family transport system ATP-binding protein</fullName>
    </submittedName>
</protein>
<sequence>MMIDIDSVSLSYGTQRERKEVLNNISFAIKPHSICAIIGPSGCGKSSLLFLLAGLRQPDSGKIVVKGNPRRGTILQNYGLFPWKTVAQNIGLGLTLQHMNKRQIAEKVTALIAEMGLTGFDKHFPSQLSGGMQQRVALARSLAIDPEILLMDEPLSSLDALTRERLQNLFLQVQKNKQITAVIVTHSIEEAVFLGNTIVVLSERPAKIVQIVDNPQAGDLSYRGQEHFYSRCNMLRNLLREDKNG</sequence>
<dbReference type="AlphaFoldDB" id="A0A1H3XMS9"/>